<accession>A0ABR4DFL6</accession>
<protein>
    <recommendedName>
        <fullName evidence="1">methionyl-tRNA formyltransferase</fullName>
        <ecNumber evidence="1">2.1.2.9</ecNumber>
    </recommendedName>
</protein>
<name>A0ABR4DFL6_9PEZI</name>
<keyword evidence="5" id="KW-1185">Reference proteome</keyword>
<reference evidence="4 5" key="1">
    <citation type="journal article" date="2024" name="Commun. Biol.">
        <title>Comparative genomic analysis of thermophilic fungi reveals convergent evolutionary adaptations and gene losses.</title>
        <authorList>
            <person name="Steindorff A.S."/>
            <person name="Aguilar-Pontes M.V."/>
            <person name="Robinson A.J."/>
            <person name="Andreopoulos B."/>
            <person name="LaButti K."/>
            <person name="Kuo A."/>
            <person name="Mondo S."/>
            <person name="Riley R."/>
            <person name="Otillar R."/>
            <person name="Haridas S."/>
            <person name="Lipzen A."/>
            <person name="Grimwood J."/>
            <person name="Schmutz J."/>
            <person name="Clum A."/>
            <person name="Reid I.D."/>
            <person name="Moisan M.C."/>
            <person name="Butler G."/>
            <person name="Nguyen T.T.M."/>
            <person name="Dewar K."/>
            <person name="Conant G."/>
            <person name="Drula E."/>
            <person name="Henrissat B."/>
            <person name="Hansel C."/>
            <person name="Singer S."/>
            <person name="Hutchinson M.I."/>
            <person name="de Vries R.P."/>
            <person name="Natvig D.O."/>
            <person name="Powell A.J."/>
            <person name="Tsang A."/>
            <person name="Grigoriev I.V."/>
        </authorList>
    </citation>
    <scope>NUCLEOTIDE SEQUENCE [LARGE SCALE GENOMIC DNA]</scope>
    <source>
        <strain evidence="4 5">ATCC 22073</strain>
    </source>
</reference>
<dbReference type="Proteomes" id="UP001600064">
    <property type="component" value="Unassembled WGS sequence"/>
</dbReference>
<dbReference type="InterPro" id="IPR002376">
    <property type="entry name" value="Formyl_transf_N"/>
</dbReference>
<dbReference type="InterPro" id="IPR036477">
    <property type="entry name" value="Formyl_transf_N_sf"/>
</dbReference>
<dbReference type="GeneID" id="98125053"/>
<dbReference type="Pfam" id="PF00551">
    <property type="entry name" value="Formyl_trans_N"/>
    <property type="match status" value="1"/>
</dbReference>
<proteinExistence type="predicted"/>
<dbReference type="CDD" id="cd08646">
    <property type="entry name" value="FMT_core_Met-tRNA-FMT_N"/>
    <property type="match status" value="1"/>
</dbReference>
<evidence type="ECO:0000259" key="3">
    <source>
        <dbReference type="Pfam" id="PF00551"/>
    </source>
</evidence>
<dbReference type="Gene3D" id="3.40.50.12230">
    <property type="match status" value="1"/>
</dbReference>
<gene>
    <name evidence="4" type="ORF">VTJ83DRAFT_3972</name>
</gene>
<dbReference type="PANTHER" id="PTHR11138:SF5">
    <property type="entry name" value="METHIONYL-TRNA FORMYLTRANSFERASE, MITOCHONDRIAL"/>
    <property type="match status" value="1"/>
</dbReference>
<organism evidence="4 5">
    <name type="scientific">Remersonia thermophila</name>
    <dbReference type="NCBI Taxonomy" id="72144"/>
    <lineage>
        <taxon>Eukaryota</taxon>
        <taxon>Fungi</taxon>
        <taxon>Dikarya</taxon>
        <taxon>Ascomycota</taxon>
        <taxon>Pezizomycotina</taxon>
        <taxon>Sordariomycetes</taxon>
        <taxon>Sordariomycetidae</taxon>
        <taxon>Sordariales</taxon>
        <taxon>Sordariales incertae sedis</taxon>
        <taxon>Remersonia</taxon>
    </lineage>
</organism>
<dbReference type="SUPFAM" id="SSF53328">
    <property type="entry name" value="Formyltransferase"/>
    <property type="match status" value="1"/>
</dbReference>
<evidence type="ECO:0000256" key="1">
    <source>
        <dbReference type="ARBA" id="ARBA00012261"/>
    </source>
</evidence>
<feature type="region of interest" description="Disordered" evidence="2">
    <location>
        <begin position="341"/>
        <end position="369"/>
    </location>
</feature>
<evidence type="ECO:0000313" key="4">
    <source>
        <dbReference type="EMBL" id="KAL2269126.1"/>
    </source>
</evidence>
<dbReference type="PANTHER" id="PTHR11138">
    <property type="entry name" value="METHIONYL-TRNA FORMYLTRANSFERASE"/>
    <property type="match status" value="1"/>
</dbReference>
<feature type="domain" description="Formyl transferase N-terminal" evidence="3">
    <location>
        <begin position="63"/>
        <end position="224"/>
    </location>
</feature>
<dbReference type="InterPro" id="IPR041711">
    <property type="entry name" value="Met-tRNA-FMT_N"/>
</dbReference>
<evidence type="ECO:0000313" key="5">
    <source>
        <dbReference type="Proteomes" id="UP001600064"/>
    </source>
</evidence>
<dbReference type="EMBL" id="JAZGUE010000003">
    <property type="protein sequence ID" value="KAL2269126.1"/>
    <property type="molecule type" value="Genomic_DNA"/>
</dbReference>
<feature type="compositionally biased region" description="Basic residues" evidence="2">
    <location>
        <begin position="341"/>
        <end position="352"/>
    </location>
</feature>
<evidence type="ECO:0000256" key="2">
    <source>
        <dbReference type="SAM" id="MobiDB-lite"/>
    </source>
</evidence>
<sequence length="467" mass="50508">MLLVINRGRLASSACLSQAKLRPGEALLRPLQRRVASASTDSIRSYSNSSPSSWQRPCSDPLRILFCGSDHFSCASLRALHKELRQGSDQDGGGLIRSIDVVVRPAKPTGRGYKVLREVPLRILADELGFPVHERDTFRGWDMPRPDGDPINLIIAVSFGLFVPPRLIHAAKYGGLNVHPSFLPDLRGPAPIHHAFLLGRPHTGVTIQTLSPASFDAGVPLMQTPRPGIPVPDLLDLPGGNQAGGEGGGGAHPFETLHNQLAAEGARMLVETLKRGLHVPPYRSCLPGADEQNRARGDFRSYAHAPKITPADKQLPLVRLARAAAVRSRVLGPLWARARVRKEARGKKKKGGQGREGAPDGEGARPSSAVVETKRVIFEDLEPAAPRPEPAKEGRVRWVVQKRPGSEGGEAACDEEYLGRYLPGPDKTSALVQLHDGSWLRVGRIKVEGSTSQPALSVLESLRAPEE</sequence>
<dbReference type="RefSeq" id="XP_070867850.1">
    <property type="nucleotide sequence ID" value="XM_071010409.1"/>
</dbReference>
<comment type="caution">
    <text evidence="4">The sequence shown here is derived from an EMBL/GenBank/DDBJ whole genome shotgun (WGS) entry which is preliminary data.</text>
</comment>
<dbReference type="EC" id="2.1.2.9" evidence="1"/>